<dbReference type="InterPro" id="IPR039420">
    <property type="entry name" value="WalR-like"/>
</dbReference>
<dbReference type="PROSITE" id="PS00622">
    <property type="entry name" value="HTH_LUXR_1"/>
    <property type="match status" value="1"/>
</dbReference>
<dbReference type="PROSITE" id="PS50043">
    <property type="entry name" value="HTH_LUXR_2"/>
    <property type="match status" value="1"/>
</dbReference>
<dbReference type="SUPFAM" id="SSF46894">
    <property type="entry name" value="C-terminal effector domain of the bipartite response regulators"/>
    <property type="match status" value="1"/>
</dbReference>
<evidence type="ECO:0000313" key="5">
    <source>
        <dbReference type="EMBL" id="GIF27009.1"/>
    </source>
</evidence>
<evidence type="ECO:0000256" key="2">
    <source>
        <dbReference type="ARBA" id="ARBA00023125"/>
    </source>
</evidence>
<gene>
    <name evidence="5" type="ORF">Ate02nite_97390</name>
</gene>
<dbReference type="PANTHER" id="PTHR43214:SF24">
    <property type="entry name" value="TRANSCRIPTIONAL REGULATORY PROTEIN NARL-RELATED"/>
    <property type="match status" value="1"/>
</dbReference>
<feature type="domain" description="HTH luxR-type" evidence="4">
    <location>
        <begin position="118"/>
        <end position="183"/>
    </location>
</feature>
<evidence type="ECO:0000256" key="1">
    <source>
        <dbReference type="ARBA" id="ARBA00023015"/>
    </source>
</evidence>
<evidence type="ECO:0000256" key="3">
    <source>
        <dbReference type="ARBA" id="ARBA00023163"/>
    </source>
</evidence>
<evidence type="ECO:0000259" key="4">
    <source>
        <dbReference type="PROSITE" id="PS50043"/>
    </source>
</evidence>
<dbReference type="Gene3D" id="3.40.50.2300">
    <property type="match status" value="1"/>
</dbReference>
<keyword evidence="1" id="KW-0805">Transcription regulation</keyword>
<dbReference type="SMART" id="SM00421">
    <property type="entry name" value="HTH_LUXR"/>
    <property type="match status" value="1"/>
</dbReference>
<name>A0A919NX72_9ACTN</name>
<dbReference type="Proteomes" id="UP000623608">
    <property type="component" value="Unassembled WGS sequence"/>
</dbReference>
<dbReference type="AlphaFoldDB" id="A0A919NX72"/>
<dbReference type="GO" id="GO:0003677">
    <property type="term" value="F:DNA binding"/>
    <property type="evidence" value="ECO:0007669"/>
    <property type="project" value="UniProtKB-KW"/>
</dbReference>
<proteinExistence type="predicted"/>
<dbReference type="PRINTS" id="PR00038">
    <property type="entry name" value="HTHLUXR"/>
</dbReference>
<sequence>MTSRPDLQVLPNETSHDADVLVIETEQLSADITATLRRWAADTGVPVVLVIGDIDDGELLTVTRYGVLAILPKRALTAEQLTHSVRTVAQGGGMMPPSLVGGLVRHLEKFQREVLAPSGLHAAGFLQREVDVLRLMADGFDTNEIASKLYCSERTVKNIFSRMSQRLNLRSRSHAVAYALRTGVI</sequence>
<protein>
    <submittedName>
        <fullName evidence="5">Helix-turn-helix transcriptional regulator</fullName>
    </submittedName>
</protein>
<dbReference type="EMBL" id="BOMY01000075">
    <property type="protein sequence ID" value="GIF27009.1"/>
    <property type="molecule type" value="Genomic_DNA"/>
</dbReference>
<evidence type="ECO:0000313" key="6">
    <source>
        <dbReference type="Proteomes" id="UP000623608"/>
    </source>
</evidence>
<dbReference type="GO" id="GO:0006355">
    <property type="term" value="P:regulation of DNA-templated transcription"/>
    <property type="evidence" value="ECO:0007669"/>
    <property type="project" value="InterPro"/>
</dbReference>
<keyword evidence="2" id="KW-0238">DNA-binding</keyword>
<accession>A0A919NX72</accession>
<keyword evidence="6" id="KW-1185">Reference proteome</keyword>
<dbReference type="Pfam" id="PF00196">
    <property type="entry name" value="GerE"/>
    <property type="match status" value="1"/>
</dbReference>
<reference evidence="5" key="1">
    <citation type="submission" date="2021-01" db="EMBL/GenBank/DDBJ databases">
        <title>Whole genome shotgun sequence of Actinoplanes tereljensis NBRC 105297.</title>
        <authorList>
            <person name="Komaki H."/>
            <person name="Tamura T."/>
        </authorList>
    </citation>
    <scope>NUCLEOTIDE SEQUENCE</scope>
    <source>
        <strain evidence="5">NBRC 105297</strain>
    </source>
</reference>
<dbReference type="PANTHER" id="PTHR43214">
    <property type="entry name" value="TWO-COMPONENT RESPONSE REGULATOR"/>
    <property type="match status" value="1"/>
</dbReference>
<dbReference type="CDD" id="cd06170">
    <property type="entry name" value="LuxR_C_like"/>
    <property type="match status" value="1"/>
</dbReference>
<dbReference type="InterPro" id="IPR000792">
    <property type="entry name" value="Tscrpt_reg_LuxR_C"/>
</dbReference>
<organism evidence="5 6">
    <name type="scientific">Paractinoplanes tereljensis</name>
    <dbReference type="NCBI Taxonomy" id="571912"/>
    <lineage>
        <taxon>Bacteria</taxon>
        <taxon>Bacillati</taxon>
        <taxon>Actinomycetota</taxon>
        <taxon>Actinomycetes</taxon>
        <taxon>Micromonosporales</taxon>
        <taxon>Micromonosporaceae</taxon>
        <taxon>Paractinoplanes</taxon>
    </lineage>
</organism>
<comment type="caution">
    <text evidence="5">The sequence shown here is derived from an EMBL/GenBank/DDBJ whole genome shotgun (WGS) entry which is preliminary data.</text>
</comment>
<keyword evidence="3" id="KW-0804">Transcription</keyword>
<dbReference type="InterPro" id="IPR016032">
    <property type="entry name" value="Sig_transdc_resp-reg_C-effctor"/>
</dbReference>